<dbReference type="InterPro" id="IPR033134">
    <property type="entry name" value="Asp/Glu_racemase_AS_2"/>
</dbReference>
<dbReference type="PANTHER" id="PTHR21198:SF2">
    <property type="entry name" value="GLUTAMATE RACEMASE"/>
    <property type="match status" value="1"/>
</dbReference>
<evidence type="ECO:0000256" key="5">
    <source>
        <dbReference type="ARBA" id="ARBA00023235"/>
    </source>
</evidence>
<name>A0A6G7B7Y6_9LACO</name>
<evidence type="ECO:0000256" key="2">
    <source>
        <dbReference type="ARBA" id="ARBA00013090"/>
    </source>
</evidence>
<comment type="similarity">
    <text evidence="7">Belongs to the aspartate/glutamate racemases family.</text>
</comment>
<dbReference type="SUPFAM" id="SSF53681">
    <property type="entry name" value="Aspartate/glutamate racemase"/>
    <property type="match status" value="2"/>
</dbReference>
<keyword evidence="4 7" id="KW-0573">Peptidoglycan synthesis</keyword>
<evidence type="ECO:0000256" key="7">
    <source>
        <dbReference type="HAMAP-Rule" id="MF_00258"/>
    </source>
</evidence>
<dbReference type="GO" id="GO:0008360">
    <property type="term" value="P:regulation of cell shape"/>
    <property type="evidence" value="ECO:0007669"/>
    <property type="project" value="UniProtKB-KW"/>
</dbReference>
<dbReference type="UniPathway" id="UPA00219"/>
<evidence type="ECO:0000256" key="3">
    <source>
        <dbReference type="ARBA" id="ARBA00022960"/>
    </source>
</evidence>
<feature type="binding site" evidence="7">
    <location>
        <begin position="184"/>
        <end position="185"/>
    </location>
    <ligand>
        <name>substrate</name>
    </ligand>
</feature>
<feature type="binding site" evidence="7">
    <location>
        <begin position="42"/>
        <end position="43"/>
    </location>
    <ligand>
        <name>substrate</name>
    </ligand>
</feature>
<feature type="binding site" evidence="7">
    <location>
        <begin position="74"/>
        <end position="75"/>
    </location>
    <ligand>
        <name>substrate</name>
    </ligand>
</feature>
<dbReference type="EC" id="5.1.1.3" evidence="2 7"/>
<keyword evidence="5 7" id="KW-0413">Isomerase</keyword>
<evidence type="ECO:0000256" key="1">
    <source>
        <dbReference type="ARBA" id="ARBA00001602"/>
    </source>
</evidence>
<proteinExistence type="inferred from homology"/>
<keyword evidence="6 7" id="KW-0961">Cell wall biogenesis/degradation</keyword>
<evidence type="ECO:0000256" key="6">
    <source>
        <dbReference type="ARBA" id="ARBA00023316"/>
    </source>
</evidence>
<evidence type="ECO:0000256" key="4">
    <source>
        <dbReference type="ARBA" id="ARBA00022984"/>
    </source>
</evidence>
<dbReference type="Pfam" id="PF01177">
    <property type="entry name" value="Asp_Glu_race"/>
    <property type="match status" value="1"/>
</dbReference>
<dbReference type="AlphaFoldDB" id="A0A6G7B7Y6"/>
<dbReference type="EMBL" id="CP049228">
    <property type="protein sequence ID" value="QIH23502.1"/>
    <property type="molecule type" value="Genomic_DNA"/>
</dbReference>
<dbReference type="RefSeq" id="WP_006730459.1">
    <property type="nucleotide sequence ID" value="NZ_CABKQA010000002.1"/>
</dbReference>
<dbReference type="Proteomes" id="UP000501676">
    <property type="component" value="Chromosome"/>
</dbReference>
<dbReference type="InterPro" id="IPR004391">
    <property type="entry name" value="Glu_race"/>
</dbReference>
<reference evidence="8 9" key="1">
    <citation type="submission" date="2020-02" db="EMBL/GenBank/DDBJ databases">
        <title>Complete genome sequences of six Lactobacillus iners strains isolated from the human vagina.</title>
        <authorList>
            <person name="France M.T."/>
            <person name="Rutt L."/>
            <person name="Narina S."/>
            <person name="Arbaugh S."/>
            <person name="Humphrys M.S."/>
            <person name="Ma B."/>
            <person name="Hayward M.R."/>
            <person name="Relman D."/>
            <person name="Kwon D.S."/>
            <person name="Ravel J."/>
        </authorList>
    </citation>
    <scope>NUCLEOTIDE SEQUENCE [LARGE SCALE GENOMIC DNA]</scope>
    <source>
        <strain evidence="8 9">C0210C1</strain>
    </source>
</reference>
<comment type="catalytic activity">
    <reaction evidence="1 7">
        <text>L-glutamate = D-glutamate</text>
        <dbReference type="Rhea" id="RHEA:12813"/>
        <dbReference type="ChEBI" id="CHEBI:29985"/>
        <dbReference type="ChEBI" id="CHEBI:29986"/>
        <dbReference type="EC" id="5.1.1.3"/>
    </reaction>
</comment>
<dbReference type="GO" id="GO:0008881">
    <property type="term" value="F:glutamate racemase activity"/>
    <property type="evidence" value="ECO:0007669"/>
    <property type="project" value="UniProtKB-UniRule"/>
</dbReference>
<sequence length="261" mass="28698">MDNRPIGILDSGLGGLTVLKKVIQRLPNESTIFIGDQAHMPYGDRTVEDIINLTRASVKFLLTKNVKVIIFGCNTATAAAMSVIQQEIPMQIIGVIQSGALAASKITQTNQVAVIATNATVNSHSYVKEIAFRNAQIQVTELGEPKLAPLVEANPSDKIKKAVVAQCLAPLKHVQYDTLILGCTHYPLLIKEIAEFIGKDKKIVDPADQVAQYTFNVLKRDNLLAEKGGKHEYYTTGDPIKFMKIAQKWMHDPTLKAQHVE</sequence>
<dbReference type="PROSITE" id="PS00924">
    <property type="entry name" value="ASP_GLU_RACEMASE_2"/>
    <property type="match status" value="1"/>
</dbReference>
<comment type="pathway">
    <text evidence="7">Cell wall biogenesis; peptidoglycan biosynthesis.</text>
</comment>
<dbReference type="Gene3D" id="3.40.50.1860">
    <property type="match status" value="2"/>
</dbReference>
<accession>A0A6G7B7Y6</accession>
<feature type="active site" description="Proton donor/acceptor" evidence="7">
    <location>
        <position position="73"/>
    </location>
</feature>
<dbReference type="GO" id="GO:0009252">
    <property type="term" value="P:peptidoglycan biosynthetic process"/>
    <property type="evidence" value="ECO:0007669"/>
    <property type="project" value="UniProtKB-UniRule"/>
</dbReference>
<evidence type="ECO:0000313" key="8">
    <source>
        <dbReference type="EMBL" id="QIH23502.1"/>
    </source>
</evidence>
<dbReference type="NCBIfam" id="TIGR00067">
    <property type="entry name" value="glut_race"/>
    <property type="match status" value="1"/>
</dbReference>
<evidence type="ECO:0000313" key="9">
    <source>
        <dbReference type="Proteomes" id="UP000501676"/>
    </source>
</evidence>
<feature type="binding site" evidence="7">
    <location>
        <begin position="10"/>
        <end position="11"/>
    </location>
    <ligand>
        <name>substrate</name>
    </ligand>
</feature>
<protein>
    <recommendedName>
        <fullName evidence="2 7">Glutamate racemase</fullName>
        <ecNumber evidence="2 7">5.1.1.3</ecNumber>
    </recommendedName>
</protein>
<dbReference type="HAMAP" id="MF_00258">
    <property type="entry name" value="Glu_racemase"/>
    <property type="match status" value="1"/>
</dbReference>
<keyword evidence="3 7" id="KW-0133">Cell shape</keyword>
<gene>
    <name evidence="7 8" type="primary">murI</name>
    <name evidence="8" type="ORF">G6Z83_01915</name>
</gene>
<dbReference type="InterPro" id="IPR015942">
    <property type="entry name" value="Asp/Glu/hydantoin_racemase"/>
</dbReference>
<organism evidence="8 9">
    <name type="scientific">Lactobacillus iners</name>
    <dbReference type="NCBI Taxonomy" id="147802"/>
    <lineage>
        <taxon>Bacteria</taxon>
        <taxon>Bacillati</taxon>
        <taxon>Bacillota</taxon>
        <taxon>Bacilli</taxon>
        <taxon>Lactobacillales</taxon>
        <taxon>Lactobacillaceae</taxon>
        <taxon>Lactobacillus</taxon>
    </lineage>
</organism>
<comment type="function">
    <text evidence="7">Provides the (R)-glutamate required for cell wall biosynthesis.</text>
</comment>
<dbReference type="FunFam" id="3.40.50.1860:FF:000001">
    <property type="entry name" value="Glutamate racemase"/>
    <property type="match status" value="1"/>
</dbReference>
<dbReference type="GO" id="GO:0071555">
    <property type="term" value="P:cell wall organization"/>
    <property type="evidence" value="ECO:0007669"/>
    <property type="project" value="UniProtKB-KW"/>
</dbReference>
<dbReference type="InterPro" id="IPR001920">
    <property type="entry name" value="Asp/Glu_race"/>
</dbReference>
<feature type="active site" description="Proton donor/acceptor" evidence="7">
    <location>
        <position position="183"/>
    </location>
</feature>
<dbReference type="PANTHER" id="PTHR21198">
    <property type="entry name" value="GLUTAMATE RACEMASE"/>
    <property type="match status" value="1"/>
</dbReference>